<dbReference type="InterPro" id="IPR029058">
    <property type="entry name" value="AB_hydrolase_fold"/>
</dbReference>
<sequence>MVLIEGLGPVTAEPEATPKNLRKSIEHEKKYQIKVAQTVGGAKNVPKIYPSFNDAVAARVKSVSTYPGEQSLSVEAARLLVARGTYRVDGVTGAALPQQDGEVEGDERDCVEGDGAVRFRHDPRLVLSSRIYLTNEQVLAIVDDVTARTLFISAEKGWPLDDHTGAYEKRINSLSKKGLLTHKHLPGSHHLHLDPETEPSVTHEVKAFLEHVHPHLGGKIEF</sequence>
<name>A0A7S3HQU2_9STRA</name>
<dbReference type="Gene3D" id="3.40.50.1820">
    <property type="entry name" value="alpha/beta hydrolase"/>
    <property type="match status" value="1"/>
</dbReference>
<dbReference type="EMBL" id="HBIC01059604">
    <property type="protein sequence ID" value="CAE0301714.1"/>
    <property type="molecule type" value="Transcribed_RNA"/>
</dbReference>
<dbReference type="AlphaFoldDB" id="A0A7S3HQU2"/>
<accession>A0A7S3HQU2</accession>
<organism evidence="1">
    <name type="scientific">Spumella elongata</name>
    <dbReference type="NCBI Taxonomy" id="89044"/>
    <lineage>
        <taxon>Eukaryota</taxon>
        <taxon>Sar</taxon>
        <taxon>Stramenopiles</taxon>
        <taxon>Ochrophyta</taxon>
        <taxon>Chrysophyceae</taxon>
        <taxon>Chromulinales</taxon>
        <taxon>Chromulinaceae</taxon>
        <taxon>Spumella</taxon>
    </lineage>
</organism>
<reference evidence="1" key="1">
    <citation type="submission" date="2021-01" db="EMBL/GenBank/DDBJ databases">
        <authorList>
            <person name="Corre E."/>
            <person name="Pelletier E."/>
            <person name="Niang G."/>
            <person name="Scheremetjew M."/>
            <person name="Finn R."/>
            <person name="Kale V."/>
            <person name="Holt S."/>
            <person name="Cochrane G."/>
            <person name="Meng A."/>
            <person name="Brown T."/>
            <person name="Cohen L."/>
        </authorList>
    </citation>
    <scope>NUCLEOTIDE SEQUENCE</scope>
    <source>
        <strain evidence="1">CCAP 955/1</strain>
    </source>
</reference>
<evidence type="ECO:0000313" key="1">
    <source>
        <dbReference type="EMBL" id="CAE0301714.1"/>
    </source>
</evidence>
<protein>
    <submittedName>
        <fullName evidence="1">Uncharacterized protein</fullName>
    </submittedName>
</protein>
<gene>
    <name evidence="1" type="ORF">SELO1098_LOCUS30570</name>
</gene>
<proteinExistence type="predicted"/>